<evidence type="ECO:0000313" key="11">
    <source>
        <dbReference type="EMBL" id="ERN19114.1"/>
    </source>
</evidence>
<reference evidence="12" key="1">
    <citation type="journal article" date="2013" name="Science">
        <title>The Amborella genome and the evolution of flowering plants.</title>
        <authorList>
            <consortium name="Amborella Genome Project"/>
        </authorList>
    </citation>
    <scope>NUCLEOTIDE SEQUENCE [LARGE SCALE GENOMIC DNA]</scope>
</reference>
<feature type="region of interest" description="Disordered" evidence="9">
    <location>
        <begin position="81"/>
        <end position="126"/>
    </location>
</feature>
<evidence type="ECO:0000259" key="10">
    <source>
        <dbReference type="PROSITE" id="PS50102"/>
    </source>
</evidence>
<gene>
    <name evidence="11" type="ORF">AMTR_s00061p00142700</name>
</gene>
<name>U5D9F0_AMBTC</name>
<dbReference type="GO" id="GO:0006397">
    <property type="term" value="P:mRNA processing"/>
    <property type="evidence" value="ECO:0007669"/>
    <property type="project" value="UniProtKB-KW"/>
</dbReference>
<dbReference type="Gramene" id="ERN19114">
    <property type="protein sequence ID" value="ERN19114"/>
    <property type="gene ID" value="AMTR_s00061p00142700"/>
</dbReference>
<keyword evidence="4" id="KW-0507">mRNA processing</keyword>
<dbReference type="FunFam" id="3.30.70.330:FF:000268">
    <property type="entry name" value="31 kDa ribonucleoprotein, chloroplastic"/>
    <property type="match status" value="1"/>
</dbReference>
<dbReference type="PROSITE" id="PS50102">
    <property type="entry name" value="RRM"/>
    <property type="match status" value="2"/>
</dbReference>
<accession>U5D9F0</accession>
<dbReference type="GO" id="GO:1990904">
    <property type="term" value="C:ribonucleoprotein complex"/>
    <property type="evidence" value="ECO:0007669"/>
    <property type="project" value="UniProtKB-KW"/>
</dbReference>
<protein>
    <recommendedName>
        <fullName evidence="10">RRM domain-containing protein</fullName>
    </recommendedName>
</protein>
<dbReference type="PANTHER" id="PTHR48025:SF3">
    <property type="entry name" value="31 KDA RIBONUCLEOPROTEIN, CHLOROPLASTIC-RELATED"/>
    <property type="match status" value="1"/>
</dbReference>
<dbReference type="InterPro" id="IPR048289">
    <property type="entry name" value="RRM2_NsCP33-like"/>
</dbReference>
<evidence type="ECO:0000256" key="6">
    <source>
        <dbReference type="ARBA" id="ARBA00022884"/>
    </source>
</evidence>
<dbReference type="GO" id="GO:0045087">
    <property type="term" value="P:innate immune response"/>
    <property type="evidence" value="ECO:0007669"/>
    <property type="project" value="UniProtKB-ARBA"/>
</dbReference>
<evidence type="ECO:0000313" key="12">
    <source>
        <dbReference type="Proteomes" id="UP000017836"/>
    </source>
</evidence>
<dbReference type="STRING" id="13333.U5D9F0"/>
<evidence type="ECO:0000256" key="4">
    <source>
        <dbReference type="ARBA" id="ARBA00022664"/>
    </source>
</evidence>
<keyword evidence="12" id="KW-1185">Reference proteome</keyword>
<feature type="compositionally biased region" description="Acidic residues" evidence="9">
    <location>
        <begin position="115"/>
        <end position="125"/>
    </location>
</feature>
<dbReference type="OrthoDB" id="439808at2759"/>
<evidence type="ECO:0000256" key="8">
    <source>
        <dbReference type="PROSITE-ProRule" id="PRU00176"/>
    </source>
</evidence>
<dbReference type="OMA" id="TSDWEGE"/>
<dbReference type="GO" id="GO:0003729">
    <property type="term" value="F:mRNA binding"/>
    <property type="evidence" value="ECO:0000318"/>
    <property type="project" value="GO_Central"/>
</dbReference>
<evidence type="ECO:0000256" key="1">
    <source>
        <dbReference type="ARBA" id="ARBA00004229"/>
    </source>
</evidence>
<evidence type="ECO:0000256" key="3">
    <source>
        <dbReference type="ARBA" id="ARBA00022640"/>
    </source>
</evidence>
<feature type="domain" description="RRM" evidence="10">
    <location>
        <begin position="128"/>
        <end position="206"/>
    </location>
</feature>
<dbReference type="CDD" id="cd21608">
    <property type="entry name" value="RRM2_NsCP33_like"/>
    <property type="match status" value="1"/>
</dbReference>
<keyword evidence="5" id="KW-0677">Repeat</keyword>
<dbReference type="SUPFAM" id="SSF54928">
    <property type="entry name" value="RNA-binding domain, RBD"/>
    <property type="match status" value="2"/>
</dbReference>
<keyword evidence="2" id="KW-0150">Chloroplast</keyword>
<comment type="subcellular location">
    <subcellularLocation>
        <location evidence="1">Plastid</location>
        <location evidence="1">Chloroplast</location>
    </subcellularLocation>
</comment>
<dbReference type="InterPro" id="IPR012677">
    <property type="entry name" value="Nucleotide-bd_a/b_plait_sf"/>
</dbReference>
<evidence type="ECO:0000256" key="2">
    <source>
        <dbReference type="ARBA" id="ARBA00022528"/>
    </source>
</evidence>
<keyword evidence="6 8" id="KW-0694">RNA-binding</keyword>
<keyword evidence="3" id="KW-0934">Plastid</keyword>
<dbReference type="eggNOG" id="KOG0118">
    <property type="taxonomic scope" value="Eukaryota"/>
</dbReference>
<dbReference type="HOGENOM" id="CLU_012062_15_1_1"/>
<dbReference type="GO" id="GO:0009507">
    <property type="term" value="C:chloroplast"/>
    <property type="evidence" value="ECO:0007669"/>
    <property type="project" value="UniProtKB-SubCell"/>
</dbReference>
<evidence type="ECO:0000256" key="9">
    <source>
        <dbReference type="SAM" id="MobiDB-lite"/>
    </source>
</evidence>
<feature type="compositionally biased region" description="Acidic residues" evidence="9">
    <location>
        <begin position="95"/>
        <end position="107"/>
    </location>
</feature>
<dbReference type="InterPro" id="IPR035979">
    <property type="entry name" value="RBD_domain_sf"/>
</dbReference>
<dbReference type="EMBL" id="KI392075">
    <property type="protein sequence ID" value="ERN19114.1"/>
    <property type="molecule type" value="Genomic_DNA"/>
</dbReference>
<dbReference type="GO" id="GO:1901259">
    <property type="term" value="P:chloroplast rRNA processing"/>
    <property type="evidence" value="ECO:0000318"/>
    <property type="project" value="GO_Central"/>
</dbReference>
<dbReference type="KEGG" id="atr:18447488"/>
<dbReference type="AlphaFoldDB" id="U5D9F0"/>
<dbReference type="Pfam" id="PF00076">
    <property type="entry name" value="RRM_1"/>
    <property type="match status" value="2"/>
</dbReference>
<evidence type="ECO:0000256" key="7">
    <source>
        <dbReference type="ARBA" id="ARBA00023274"/>
    </source>
</evidence>
<feature type="domain" description="RRM" evidence="10">
    <location>
        <begin position="221"/>
        <end position="299"/>
    </location>
</feature>
<dbReference type="InterPro" id="IPR050502">
    <property type="entry name" value="Euk_RNA-bind_prot"/>
</dbReference>
<dbReference type="InterPro" id="IPR000504">
    <property type="entry name" value="RRM_dom"/>
</dbReference>
<dbReference type="GO" id="GO:0008266">
    <property type="term" value="F:poly(U) RNA binding"/>
    <property type="evidence" value="ECO:0007669"/>
    <property type="project" value="UniProtKB-ARBA"/>
</dbReference>
<dbReference type="Proteomes" id="UP000017836">
    <property type="component" value="Unassembled WGS sequence"/>
</dbReference>
<proteinExistence type="predicted"/>
<dbReference type="Gene3D" id="3.30.70.330">
    <property type="match status" value="2"/>
</dbReference>
<dbReference type="SMART" id="SM00360">
    <property type="entry name" value="RRM"/>
    <property type="match status" value="2"/>
</dbReference>
<dbReference type="PANTHER" id="PTHR48025">
    <property type="entry name" value="OS02G0815200 PROTEIN"/>
    <property type="match status" value="1"/>
</dbReference>
<organism evidence="11 12">
    <name type="scientific">Amborella trichopoda</name>
    <dbReference type="NCBI Taxonomy" id="13333"/>
    <lineage>
        <taxon>Eukaryota</taxon>
        <taxon>Viridiplantae</taxon>
        <taxon>Streptophyta</taxon>
        <taxon>Embryophyta</taxon>
        <taxon>Tracheophyta</taxon>
        <taxon>Spermatophyta</taxon>
        <taxon>Magnoliopsida</taxon>
        <taxon>Amborellales</taxon>
        <taxon>Amborellaceae</taxon>
        <taxon>Amborella</taxon>
    </lineage>
</organism>
<keyword evidence="7" id="KW-0687">Ribonucleoprotein</keyword>
<sequence>MSVISVCKLNFCSISPIPNLPKTTPLTKTELSLSTFRNPTFAFSLRIHYLPHSLIPHKEKRNLFQSLIACVAQKTDWAQQEEENEIERSGFDWGQQEEETESTEKEEEGFVEKIGEEEEEYSEPPEEAKLFVGNLPYDLDSEKLAELFDKAGVVEIAEIIYNRETDQSRGFGFVTMSTVEEAEKAVETLHRYELNGRLLTVNKASARGSRMQSVGELEPSYKIYVGNLPWQVDDARLEQVFAEHGNVVDARVVYDRESGRSRGFGFVKMSTRSELDDVIAALDGQSLDGRSIRVNVAEERPRRSFV</sequence>
<evidence type="ECO:0000256" key="5">
    <source>
        <dbReference type="ARBA" id="ARBA00022737"/>
    </source>
</evidence>